<organism evidence="2 3">
    <name type="scientific">Methanofollis formosanus</name>
    <dbReference type="NCBI Taxonomy" id="299308"/>
    <lineage>
        <taxon>Archaea</taxon>
        <taxon>Methanobacteriati</taxon>
        <taxon>Methanobacteriota</taxon>
        <taxon>Stenosarchaea group</taxon>
        <taxon>Methanomicrobia</taxon>
        <taxon>Methanomicrobiales</taxon>
        <taxon>Methanomicrobiaceae</taxon>
        <taxon>Methanofollis</taxon>
    </lineage>
</organism>
<keyword evidence="3" id="KW-1185">Reference proteome</keyword>
<keyword evidence="1" id="KW-1133">Transmembrane helix</keyword>
<evidence type="ECO:0000256" key="1">
    <source>
        <dbReference type="SAM" id="Phobius"/>
    </source>
</evidence>
<keyword evidence="1" id="KW-0472">Membrane</keyword>
<accession>A0A8G1EH35</accession>
<dbReference type="OrthoDB" id="120943at2157"/>
<dbReference type="KEGG" id="mfk:E2N92_10275"/>
<dbReference type="AlphaFoldDB" id="A0A8G1EH35"/>
<dbReference type="InterPro" id="IPR002829">
    <property type="entry name" value="DUF116"/>
</dbReference>
<dbReference type="Proteomes" id="UP000826709">
    <property type="component" value="Chromosome"/>
</dbReference>
<reference evidence="2" key="1">
    <citation type="journal article" date="2005" name="Int. J. Syst. Evol. Microbiol.">
        <title>Methanofollis formosanus sp. nov., isolated from a fish pond.</title>
        <authorList>
            <person name="Wu S.Y."/>
            <person name="Chen S.C."/>
            <person name="Lai M.C."/>
        </authorList>
    </citation>
    <scope>NUCLEOTIDE SEQUENCE</scope>
    <source>
        <strain evidence="2">ML15</strain>
    </source>
</reference>
<protein>
    <submittedName>
        <fullName evidence="2">DUF116 domain-containing protein</fullName>
    </submittedName>
</protein>
<dbReference type="PANTHER" id="PTHR43801">
    <property type="entry name" value="NUCLEOTIDE-BINDING PROTEIN-RELATED"/>
    <property type="match status" value="1"/>
</dbReference>
<dbReference type="Pfam" id="PF01976">
    <property type="entry name" value="DUF116"/>
    <property type="match status" value="1"/>
</dbReference>
<keyword evidence="1" id="KW-0812">Transmembrane</keyword>
<dbReference type="PIRSF" id="PIRSF006594">
    <property type="entry name" value="UCP006594"/>
    <property type="match status" value="1"/>
</dbReference>
<sequence>MFFSSPLWTPLMTLIGEVTILLFIGMFVGAVVVMTIATVSVRNGQFYFPRFMKSGMVLLEGMIKGICKFFGFDDKDLVTFFIRLHNTMNMKTFGETPVDKRAIFLPQCMRASDCPASLTPEGLVCRRCKRCAIGSEIDAYEAMGYQVFIVPGSTFIKRMVKRYHPEALIGVGCLMEIKEGLELCDKIGLIGMGVVTLKDGCVETILDWNDLMEIAEIGLVPGSTQGQN</sequence>
<dbReference type="EMBL" id="CP037968">
    <property type="protein sequence ID" value="QYZ79786.1"/>
    <property type="molecule type" value="Genomic_DNA"/>
</dbReference>
<proteinExistence type="predicted"/>
<name>A0A8G1EH35_9EURY</name>
<dbReference type="RefSeq" id="WP_220681093.1">
    <property type="nucleotide sequence ID" value="NZ_CP037968.1"/>
</dbReference>
<evidence type="ECO:0000313" key="2">
    <source>
        <dbReference type="EMBL" id="QYZ79786.1"/>
    </source>
</evidence>
<reference evidence="2" key="2">
    <citation type="submission" date="2019-03" db="EMBL/GenBank/DDBJ databases">
        <authorList>
            <person name="Chen S.-C."/>
            <person name="Wu S.-Y."/>
            <person name="Lai M.-C."/>
        </authorList>
    </citation>
    <scope>NUCLEOTIDE SEQUENCE</scope>
    <source>
        <strain evidence="2">ML15</strain>
    </source>
</reference>
<gene>
    <name evidence="2" type="ORF">E2N92_10275</name>
</gene>
<dbReference type="PANTHER" id="PTHR43801:SF1">
    <property type="entry name" value="POLYPRENYL SYNTHETASE"/>
    <property type="match status" value="1"/>
</dbReference>
<evidence type="ECO:0000313" key="3">
    <source>
        <dbReference type="Proteomes" id="UP000826709"/>
    </source>
</evidence>
<feature type="transmembrane region" description="Helical" evidence="1">
    <location>
        <begin position="20"/>
        <end position="41"/>
    </location>
</feature>